<evidence type="ECO:0000259" key="15">
    <source>
        <dbReference type="PROSITE" id="PS50262"/>
    </source>
</evidence>
<sequence>MENWDNFKILEKVYTVTLDLLFLLLPLLIMSVTYGMIIRTLYIGMQMDLRSNSQEETELNNHKNGRSLEENDLSSDELTNVTMVSTNDSKISKTNLGSSKNGRKQTNKRIQKLRAVRQSNAEKSLEAKKKVVRMLFIVVVEFFVCWTPLYVVQTWILFDLNSAYKYVGPLGVLSSTLYAVPATSSVFRGLKATCHTPKQALGRVGYSLLIFEHEIYSS</sequence>
<reference evidence="16" key="1">
    <citation type="submission" date="2022-03" db="EMBL/GenBank/DDBJ databases">
        <authorList>
            <person name="Martin C."/>
        </authorList>
    </citation>
    <scope>NUCLEOTIDE SEQUENCE</scope>
</reference>
<evidence type="ECO:0000256" key="9">
    <source>
        <dbReference type="ARBA" id="ARBA00023170"/>
    </source>
</evidence>
<evidence type="ECO:0000256" key="1">
    <source>
        <dbReference type="ARBA" id="ARBA00004651"/>
    </source>
</evidence>
<evidence type="ECO:0000256" key="10">
    <source>
        <dbReference type="ARBA" id="ARBA00023180"/>
    </source>
</evidence>
<keyword evidence="4 14" id="KW-1133">Transmembrane helix</keyword>
<evidence type="ECO:0000256" key="14">
    <source>
        <dbReference type="SAM" id="Phobius"/>
    </source>
</evidence>
<feature type="domain" description="G-protein coupled receptors family 1 profile" evidence="15">
    <location>
        <begin position="1"/>
        <end position="152"/>
    </location>
</feature>
<keyword evidence="7" id="KW-0564">Palmitate</keyword>
<proteinExistence type="predicted"/>
<dbReference type="PROSITE" id="PS50262">
    <property type="entry name" value="G_PROTEIN_RECEP_F1_2"/>
    <property type="match status" value="1"/>
</dbReference>
<keyword evidence="11" id="KW-0807">Transducer</keyword>
<keyword evidence="10" id="KW-0325">Glycoprotein</keyword>
<keyword evidence="6 14" id="KW-0472">Membrane</keyword>
<gene>
    <name evidence="16" type="ORF">OFUS_LOCUS4964</name>
</gene>
<evidence type="ECO:0000313" key="16">
    <source>
        <dbReference type="EMBL" id="CAH1777989.1"/>
    </source>
</evidence>
<comment type="caution">
    <text evidence="16">The sequence shown here is derived from an EMBL/GenBank/DDBJ whole genome shotgun (WGS) entry which is preliminary data.</text>
</comment>
<dbReference type="GO" id="GO:0005886">
    <property type="term" value="C:plasma membrane"/>
    <property type="evidence" value="ECO:0007669"/>
    <property type="project" value="UniProtKB-SubCell"/>
</dbReference>
<organism evidence="16 17">
    <name type="scientific">Owenia fusiformis</name>
    <name type="common">Polychaete worm</name>
    <dbReference type="NCBI Taxonomy" id="6347"/>
    <lineage>
        <taxon>Eukaryota</taxon>
        <taxon>Metazoa</taxon>
        <taxon>Spiralia</taxon>
        <taxon>Lophotrochozoa</taxon>
        <taxon>Annelida</taxon>
        <taxon>Polychaeta</taxon>
        <taxon>Sedentaria</taxon>
        <taxon>Canalipalpata</taxon>
        <taxon>Sabellida</taxon>
        <taxon>Oweniida</taxon>
        <taxon>Oweniidae</taxon>
        <taxon>Owenia</taxon>
    </lineage>
</organism>
<dbReference type="PRINTS" id="PR00237">
    <property type="entry name" value="GPCRRHODOPSN"/>
</dbReference>
<keyword evidence="5" id="KW-0297">G-protein coupled receptor</keyword>
<keyword evidence="12" id="KW-0449">Lipoprotein</keyword>
<feature type="transmembrane region" description="Helical" evidence="14">
    <location>
        <begin position="131"/>
        <end position="151"/>
    </location>
</feature>
<dbReference type="Pfam" id="PF00001">
    <property type="entry name" value="7tm_1"/>
    <property type="match status" value="1"/>
</dbReference>
<evidence type="ECO:0000256" key="12">
    <source>
        <dbReference type="ARBA" id="ARBA00023288"/>
    </source>
</evidence>
<feature type="transmembrane region" description="Helical" evidence="14">
    <location>
        <begin position="20"/>
        <end position="42"/>
    </location>
</feature>
<dbReference type="Gene3D" id="1.20.1070.10">
    <property type="entry name" value="Rhodopsin 7-helix transmembrane proteins"/>
    <property type="match status" value="1"/>
</dbReference>
<dbReference type="InterPro" id="IPR009126">
    <property type="entry name" value="Cholcskin_rcpt"/>
</dbReference>
<evidence type="ECO:0000256" key="3">
    <source>
        <dbReference type="ARBA" id="ARBA00022692"/>
    </source>
</evidence>
<dbReference type="PANTHER" id="PTHR24238">
    <property type="entry name" value="G-PROTEIN COUPLED RECEPTOR"/>
    <property type="match status" value="1"/>
</dbReference>
<keyword evidence="9" id="KW-0675">Receptor</keyword>
<name>A0A8S4NB20_OWEFU</name>
<evidence type="ECO:0000256" key="7">
    <source>
        <dbReference type="ARBA" id="ARBA00023139"/>
    </source>
</evidence>
<keyword evidence="8" id="KW-1015">Disulfide bond</keyword>
<dbReference type="AlphaFoldDB" id="A0A8S4NB20"/>
<dbReference type="PRINTS" id="PR01822">
    <property type="entry name" value="CCYSTOKININR"/>
</dbReference>
<evidence type="ECO:0000256" key="11">
    <source>
        <dbReference type="ARBA" id="ARBA00023224"/>
    </source>
</evidence>
<evidence type="ECO:0000256" key="5">
    <source>
        <dbReference type="ARBA" id="ARBA00023040"/>
    </source>
</evidence>
<keyword evidence="3 14" id="KW-0812">Transmembrane</keyword>
<dbReference type="SUPFAM" id="SSF81321">
    <property type="entry name" value="Family A G protein-coupled receptor-like"/>
    <property type="match status" value="1"/>
</dbReference>
<accession>A0A8S4NB20</accession>
<comment type="subcellular location">
    <subcellularLocation>
        <location evidence="1">Cell membrane</location>
        <topology evidence="1">Multi-pass membrane protein</topology>
    </subcellularLocation>
</comment>
<evidence type="ECO:0000256" key="8">
    <source>
        <dbReference type="ARBA" id="ARBA00023157"/>
    </source>
</evidence>
<evidence type="ECO:0000256" key="6">
    <source>
        <dbReference type="ARBA" id="ARBA00023136"/>
    </source>
</evidence>
<dbReference type="Proteomes" id="UP000749559">
    <property type="component" value="Unassembled WGS sequence"/>
</dbReference>
<keyword evidence="2" id="KW-1003">Cell membrane</keyword>
<keyword evidence="17" id="KW-1185">Reference proteome</keyword>
<evidence type="ECO:0000256" key="13">
    <source>
        <dbReference type="SAM" id="MobiDB-lite"/>
    </source>
</evidence>
<evidence type="ECO:0000313" key="17">
    <source>
        <dbReference type="Proteomes" id="UP000749559"/>
    </source>
</evidence>
<dbReference type="EMBL" id="CAIIXF020000002">
    <property type="protein sequence ID" value="CAH1777989.1"/>
    <property type="molecule type" value="Genomic_DNA"/>
</dbReference>
<evidence type="ECO:0000256" key="4">
    <source>
        <dbReference type="ARBA" id="ARBA00022989"/>
    </source>
</evidence>
<protein>
    <recommendedName>
        <fullName evidence="15">G-protein coupled receptors family 1 profile domain-containing protein</fullName>
    </recommendedName>
</protein>
<feature type="region of interest" description="Disordered" evidence="13">
    <location>
        <begin position="54"/>
        <end position="73"/>
    </location>
</feature>
<dbReference type="InterPro" id="IPR000276">
    <property type="entry name" value="GPCR_Rhodpsn"/>
</dbReference>
<evidence type="ECO:0000256" key="2">
    <source>
        <dbReference type="ARBA" id="ARBA00022475"/>
    </source>
</evidence>
<dbReference type="InterPro" id="IPR017452">
    <property type="entry name" value="GPCR_Rhodpsn_7TM"/>
</dbReference>
<dbReference type="PANTHER" id="PTHR24238:SF75">
    <property type="entry name" value="CHOLECYSTOKININ-LIKE RECEPTOR AT 17D1-RELATED"/>
    <property type="match status" value="1"/>
</dbReference>
<feature type="transmembrane region" description="Helical" evidence="14">
    <location>
        <begin position="163"/>
        <end position="181"/>
    </location>
</feature>
<dbReference type="GO" id="GO:0008188">
    <property type="term" value="F:neuropeptide receptor activity"/>
    <property type="evidence" value="ECO:0007669"/>
    <property type="project" value="TreeGrafter"/>
</dbReference>